<keyword evidence="4" id="KW-0067">ATP-binding</keyword>
<name>A3IVW7_9CHRO</name>
<dbReference type="RefSeq" id="WP_008277527.1">
    <property type="nucleotide sequence ID" value="NZ_AAXW01000046.1"/>
</dbReference>
<gene>
    <name evidence="4" type="ORF">CY0110_30770</name>
</gene>
<dbReference type="EMBL" id="AAXW01000046">
    <property type="protein sequence ID" value="EAZ89353.1"/>
    <property type="molecule type" value="Genomic_DNA"/>
</dbReference>
<dbReference type="FunFam" id="3.40.50.300:FF:000533">
    <property type="entry name" value="Helicase, Snf2 family"/>
    <property type="match status" value="1"/>
</dbReference>
<dbReference type="InterPro" id="IPR049730">
    <property type="entry name" value="SNF2/RAD54-like_C"/>
</dbReference>
<dbReference type="Pfam" id="PF00176">
    <property type="entry name" value="SNF2-rel_dom"/>
    <property type="match status" value="1"/>
</dbReference>
<dbReference type="Proteomes" id="UP000003781">
    <property type="component" value="Unassembled WGS sequence"/>
</dbReference>
<dbReference type="OrthoDB" id="9814088at2"/>
<keyword evidence="4" id="KW-0547">Nucleotide-binding</keyword>
<dbReference type="eggNOG" id="COG0553">
    <property type="taxonomic scope" value="Bacteria"/>
</dbReference>
<evidence type="ECO:0000259" key="2">
    <source>
        <dbReference type="PROSITE" id="PS51192"/>
    </source>
</evidence>
<keyword evidence="5" id="KW-1185">Reference proteome</keyword>
<dbReference type="CDD" id="cd18012">
    <property type="entry name" value="DEXQc_arch_SWI2_SNF2"/>
    <property type="match status" value="1"/>
</dbReference>
<dbReference type="InterPro" id="IPR038718">
    <property type="entry name" value="SNF2-like_sf"/>
</dbReference>
<protein>
    <submittedName>
        <fullName evidence="4">SWI/SNF family helicase</fullName>
    </submittedName>
</protein>
<dbReference type="Gene3D" id="3.40.50.300">
    <property type="entry name" value="P-loop containing nucleotide triphosphate hydrolases"/>
    <property type="match status" value="1"/>
</dbReference>
<dbReference type="InterPro" id="IPR000330">
    <property type="entry name" value="SNF2_N"/>
</dbReference>
<dbReference type="InterPro" id="IPR001650">
    <property type="entry name" value="Helicase_C-like"/>
</dbReference>
<evidence type="ECO:0000313" key="4">
    <source>
        <dbReference type="EMBL" id="EAZ89353.1"/>
    </source>
</evidence>
<dbReference type="PROSITE" id="PS51192">
    <property type="entry name" value="HELICASE_ATP_BIND_1"/>
    <property type="match status" value="1"/>
</dbReference>
<organism evidence="4 5">
    <name type="scientific">Crocosphaera chwakensis CCY0110</name>
    <dbReference type="NCBI Taxonomy" id="391612"/>
    <lineage>
        <taxon>Bacteria</taxon>
        <taxon>Bacillati</taxon>
        <taxon>Cyanobacteriota</taxon>
        <taxon>Cyanophyceae</taxon>
        <taxon>Oscillatoriophycideae</taxon>
        <taxon>Chroococcales</taxon>
        <taxon>Aphanothecaceae</taxon>
        <taxon>Crocosphaera</taxon>
        <taxon>Crocosphaera chwakensis</taxon>
    </lineage>
</organism>
<accession>A3IVW7</accession>
<evidence type="ECO:0000256" key="1">
    <source>
        <dbReference type="ARBA" id="ARBA00022801"/>
    </source>
</evidence>
<dbReference type="CDD" id="cd18793">
    <property type="entry name" value="SF2_C_SNF"/>
    <property type="match status" value="1"/>
</dbReference>
<sequence length="1400" mass="160890">MSQSLSQERQQLINLYHQETAFHQPIIQLLSIIYEPMTRTPLRACVQAMEIQDKEGKFYHTKTLKASLDHLLKNNLLIENNEKKLVVNPLIIEIVTRETLIENTFEPLANIIEQKIPIRQRSWGEPIRQFDNELQLIREIRLGLYRQDFDFISEQIEAYESQSYNKDIHLETIIESILDNPFDPIWFRRLPQPLFEKTLVSILSKKLSNLDNSDDYFELLQVTCIEDDDRSSDSLQLLFIEQLIVRNRLAEAEEHLNEISVSIDNYYLLNFYLGFLSFIKGHYQSSINYYTQSLKGLKKLTRKRKIFFEPFAGFFFILALIKDQSSESLKLAQDYLSIILRDNNLLFLKKLSCQYLEQVISLLSGDLSVKNDWDEHYLPPTPHLFSLFPYLCCYWLNPDEAKSRLPKLLNELLTQSYQAGYYWLCFEIGQLLLRLQPRSHWKDTIYQLTPLNEVTPLVDLLDFQEPWQLSLNALINLNSSEKSTTNTSSNQKRLAWFLSLSKSDWSLKPKEQVFTKKGVWSQGRPIALKRLARSPESFSYLTAQDYQACSKINTYSRGFYGDVEYLLEKEAIIDLIDHPFVFWEDSPQTKVDLVAATPELLVKKNRKKEITLKLSPPLYQKQSPLVWQDTINLVKVLVITSDYEQIAAILGKRNQLRVPPSAEEQVLAAINTISSLCTVHSDIEGDIADAIEVEAHSLPHLQLLPNDEGLSARVVVCPFEKGHSFYHPGTGGATVITEIDGQRYQTTRDLEKEKDLFNALIADCSLLSSGDSTTGRWDFDDPELCLELLLQLQDLEGRVIVEWPEGESLKVTQPAGFSHLHLNVNSQQDWFEVSGQLQLDESLVFDLQQLLTLLEQSPGRFLPLGQGQFLALTDTFRQRLEEFRLFSQPHKQARQLHPLSTLALQDFFSEVEDLTVDQQWQEHCQKIQAMHEFTPKLPSTFQGELRDYQLEGFHWLARLSHWGVGACLADDMGLGKTIQALAAILTRASDGPTLIVAPTSVCFNWIDECFKFAPTLNPILFGSGNRQEILDNLQPFDLLICSYGLLQQDSVAAMLAEVSWQTIVLDEAQFIKNMTTKRSQAAMKLQGQFKLITTGTPLENHLGELWNLFRFINPGLLGSKKQFNDRFIAPIESDQHKILHQQLKHLIQPFILRRTKTQVLSELPPRTEMLLSVELSNEEMALYEALRRDSLEKLSESDDSGGQKHLQVLAALMKLRRCCCHPSLILDYSSLKGSKLQLFQEILEELLDNRHKALVFSQFVDHLQIVKSHLERQKISYQYLDGSTPKKERQRRVKAFQSGEGDVFLISLKAGGTGLNLTAADYVIHLDPWWNPAVEDQATDRAYRIGQQRPVTVYRLVAKDTIEEKIVQLHHRKRDLADSLLSGTDISAKLSTSELLDLMK</sequence>
<feature type="domain" description="Helicase ATP-binding" evidence="2">
    <location>
        <begin position="957"/>
        <end position="1115"/>
    </location>
</feature>
<dbReference type="PROSITE" id="PS51194">
    <property type="entry name" value="HELICASE_CTER"/>
    <property type="match status" value="1"/>
</dbReference>
<dbReference type="InterPro" id="IPR027417">
    <property type="entry name" value="P-loop_NTPase"/>
</dbReference>
<dbReference type="SMART" id="SM00487">
    <property type="entry name" value="DEXDc"/>
    <property type="match status" value="1"/>
</dbReference>
<dbReference type="GO" id="GO:0005524">
    <property type="term" value="F:ATP binding"/>
    <property type="evidence" value="ECO:0007669"/>
    <property type="project" value="InterPro"/>
</dbReference>
<keyword evidence="1" id="KW-0378">Hydrolase</keyword>
<dbReference type="GO" id="GO:0004386">
    <property type="term" value="F:helicase activity"/>
    <property type="evidence" value="ECO:0007669"/>
    <property type="project" value="UniProtKB-KW"/>
</dbReference>
<keyword evidence="4" id="KW-0347">Helicase</keyword>
<proteinExistence type="predicted"/>
<dbReference type="PANTHER" id="PTHR10799">
    <property type="entry name" value="SNF2/RAD54 HELICASE FAMILY"/>
    <property type="match status" value="1"/>
</dbReference>
<dbReference type="SUPFAM" id="SSF52540">
    <property type="entry name" value="P-loop containing nucleoside triphosphate hydrolases"/>
    <property type="match status" value="2"/>
</dbReference>
<evidence type="ECO:0000313" key="5">
    <source>
        <dbReference type="Proteomes" id="UP000003781"/>
    </source>
</evidence>
<dbReference type="InterPro" id="IPR014001">
    <property type="entry name" value="Helicase_ATP-bd"/>
</dbReference>
<reference evidence="4 5" key="1">
    <citation type="submission" date="2007-03" db="EMBL/GenBank/DDBJ databases">
        <authorList>
            <person name="Stal L."/>
            <person name="Ferriera S."/>
            <person name="Johnson J."/>
            <person name="Kravitz S."/>
            <person name="Beeson K."/>
            <person name="Sutton G."/>
            <person name="Rogers Y.-H."/>
            <person name="Friedman R."/>
            <person name="Frazier M."/>
            <person name="Venter J.C."/>
        </authorList>
    </citation>
    <scope>NUCLEOTIDE SEQUENCE [LARGE SCALE GENOMIC DNA]</scope>
    <source>
        <strain evidence="4 5">CCY0110</strain>
    </source>
</reference>
<dbReference type="Pfam" id="PF00271">
    <property type="entry name" value="Helicase_C"/>
    <property type="match status" value="1"/>
</dbReference>
<dbReference type="SMART" id="SM00490">
    <property type="entry name" value="HELICc"/>
    <property type="match status" value="1"/>
</dbReference>
<feature type="domain" description="Helicase C-terminal" evidence="3">
    <location>
        <begin position="1242"/>
        <end position="1396"/>
    </location>
</feature>
<evidence type="ECO:0000259" key="3">
    <source>
        <dbReference type="PROSITE" id="PS51194"/>
    </source>
</evidence>
<comment type="caution">
    <text evidence="4">The sequence shown here is derived from an EMBL/GenBank/DDBJ whole genome shotgun (WGS) entry which is preliminary data.</text>
</comment>
<dbReference type="GO" id="GO:0016787">
    <property type="term" value="F:hydrolase activity"/>
    <property type="evidence" value="ECO:0007669"/>
    <property type="project" value="UniProtKB-KW"/>
</dbReference>
<dbReference type="Gene3D" id="3.40.50.10810">
    <property type="entry name" value="Tandem AAA-ATPase domain"/>
    <property type="match status" value="1"/>
</dbReference>